<dbReference type="PANTHER" id="PTHR11373">
    <property type="entry name" value="DEOXYNUCLEOSIDE TRIPHOSPHATE TRIPHOSPHOHYDROLASE"/>
    <property type="match status" value="1"/>
</dbReference>
<proteinExistence type="predicted"/>
<dbReference type="SUPFAM" id="SSF109604">
    <property type="entry name" value="HD-domain/PDEase-like"/>
    <property type="match status" value="1"/>
</dbReference>
<keyword evidence="2" id="KW-1185">Reference proteome</keyword>
<dbReference type="Gene3D" id="1.10.3210.10">
    <property type="entry name" value="Hypothetical protein af1432"/>
    <property type="match status" value="1"/>
</dbReference>
<evidence type="ECO:0000313" key="1">
    <source>
        <dbReference type="EMBL" id="EOR20244.1"/>
    </source>
</evidence>
<dbReference type="InterPro" id="IPR050135">
    <property type="entry name" value="dGTPase-like"/>
</dbReference>
<dbReference type="GO" id="GO:0006203">
    <property type="term" value="P:dGTP catabolic process"/>
    <property type="evidence" value="ECO:0007669"/>
    <property type="project" value="TreeGrafter"/>
</dbReference>
<organism evidence="1 2">
    <name type="scientific">Clostridium sartagoforme AAU1</name>
    <dbReference type="NCBI Taxonomy" id="1202534"/>
    <lineage>
        <taxon>Bacteria</taxon>
        <taxon>Bacillati</taxon>
        <taxon>Bacillota</taxon>
        <taxon>Clostridia</taxon>
        <taxon>Eubacteriales</taxon>
        <taxon>Clostridiaceae</taxon>
        <taxon>Clostridium</taxon>
    </lineage>
</organism>
<dbReference type="AlphaFoldDB" id="R9BSY1"/>
<dbReference type="Proteomes" id="UP000013988">
    <property type="component" value="Unassembled WGS sequence"/>
</dbReference>
<comment type="caution">
    <text evidence="1">The sequence shown here is derived from an EMBL/GenBank/DDBJ whole genome shotgun (WGS) entry which is preliminary data.</text>
</comment>
<name>R9BSY1_9CLOT</name>
<dbReference type="GO" id="GO:0008832">
    <property type="term" value="F:dGTPase activity"/>
    <property type="evidence" value="ECO:0007669"/>
    <property type="project" value="TreeGrafter"/>
</dbReference>
<evidence type="ECO:0000313" key="2">
    <source>
        <dbReference type="Proteomes" id="UP000013988"/>
    </source>
</evidence>
<gene>
    <name evidence="1" type="ORF">A500_18012</name>
</gene>
<sequence length="70" mass="8134">MKIIDSIYGEFKVEPILEELIKTKEVQRLKGIHQGGASYLINIEWNVTRYEHSVGTMLFIRIMGGVLRNR</sequence>
<dbReference type="PATRIC" id="fig|1202534.3.peg.3589"/>
<accession>R9BSY1</accession>
<protein>
    <submittedName>
        <fullName evidence="1">HD domain-containing protein</fullName>
    </submittedName>
</protein>
<dbReference type="RefSeq" id="WP_016208820.1">
    <property type="nucleotide sequence ID" value="NZ_ASRV01000215.1"/>
</dbReference>
<reference evidence="1 2" key="1">
    <citation type="submission" date="2013-03" db="EMBL/GenBank/DDBJ databases">
        <title>Whole genome shotgun sequencing of Clostridium sartagoforme AAU1.</title>
        <authorList>
            <person name="Joshi C.G."/>
            <person name="Duggirala S.M."/>
            <person name="Nathani N.M."/>
            <person name="Bhatt V.D."/>
            <person name="Patel A.K."/>
            <person name="Pandya P.R."/>
            <person name="KaPatel J.A."/>
        </authorList>
    </citation>
    <scope>NUCLEOTIDE SEQUENCE [LARGE SCALE GENOMIC DNA]</scope>
    <source>
        <strain evidence="1 2">AAU1</strain>
    </source>
</reference>
<dbReference type="PANTHER" id="PTHR11373:SF41">
    <property type="entry name" value="METAL-DEPENDENT PHOSPHOHYDROLASE"/>
    <property type="match status" value="1"/>
</dbReference>
<dbReference type="EMBL" id="ASRV01000215">
    <property type="protein sequence ID" value="EOR20244.1"/>
    <property type="molecule type" value="Genomic_DNA"/>
</dbReference>